<dbReference type="GO" id="GO:0005634">
    <property type="term" value="C:nucleus"/>
    <property type="evidence" value="ECO:0007669"/>
    <property type="project" value="TreeGrafter"/>
</dbReference>
<feature type="region of interest" description="Disordered" evidence="3">
    <location>
        <begin position="67"/>
        <end position="88"/>
    </location>
</feature>
<comment type="caution">
    <text evidence="5">The sequence shown here is derived from an EMBL/GenBank/DDBJ whole genome shotgun (WGS) entry which is preliminary data.</text>
</comment>
<dbReference type="GO" id="GO:0052717">
    <property type="term" value="F:tRNA-specific adenosine-34 deaminase activity"/>
    <property type="evidence" value="ECO:0007669"/>
    <property type="project" value="TreeGrafter"/>
</dbReference>
<organism evidence="5 6">
    <name type="scientific">Megalurothrips usitatus</name>
    <name type="common">bean blossom thrips</name>
    <dbReference type="NCBI Taxonomy" id="439358"/>
    <lineage>
        <taxon>Eukaryota</taxon>
        <taxon>Metazoa</taxon>
        <taxon>Ecdysozoa</taxon>
        <taxon>Arthropoda</taxon>
        <taxon>Hexapoda</taxon>
        <taxon>Insecta</taxon>
        <taxon>Pterygota</taxon>
        <taxon>Neoptera</taxon>
        <taxon>Paraneoptera</taxon>
        <taxon>Thysanoptera</taxon>
        <taxon>Terebrantia</taxon>
        <taxon>Thripoidea</taxon>
        <taxon>Thripidae</taxon>
        <taxon>Megalurothrips</taxon>
    </lineage>
</organism>
<evidence type="ECO:0000313" key="5">
    <source>
        <dbReference type="EMBL" id="KAJ1519633.1"/>
    </source>
</evidence>
<name>A0AAV7X4C7_9NEOP</name>
<feature type="region of interest" description="Disordered" evidence="3">
    <location>
        <begin position="242"/>
        <end position="264"/>
    </location>
</feature>
<gene>
    <name evidence="5" type="ORF">ONE63_004905</name>
</gene>
<evidence type="ECO:0000256" key="1">
    <source>
        <dbReference type="ARBA" id="ARBA00022694"/>
    </source>
</evidence>
<feature type="compositionally biased region" description="Basic and acidic residues" evidence="3">
    <location>
        <begin position="255"/>
        <end position="264"/>
    </location>
</feature>
<protein>
    <recommendedName>
        <fullName evidence="4">CMP/dCMP-type deaminase domain-containing protein</fullName>
    </recommendedName>
</protein>
<dbReference type="GO" id="GO:0005737">
    <property type="term" value="C:cytoplasm"/>
    <property type="evidence" value="ECO:0007669"/>
    <property type="project" value="TreeGrafter"/>
</dbReference>
<dbReference type="PANTHER" id="PTHR11079:SF156">
    <property type="entry name" value="INACTIVE TRNA-SPECIFIC ADENOSINE DEAMINASE-LIKE PROTEIN 3-RELATED"/>
    <property type="match status" value="1"/>
</dbReference>
<comment type="similarity">
    <text evidence="2">Belongs to the cytidine and deoxycytidylate deaminase family. ADAT3 subfamily.</text>
</comment>
<proteinExistence type="inferred from homology"/>
<dbReference type="InterPro" id="IPR002125">
    <property type="entry name" value="CMP_dCMP_dom"/>
</dbReference>
<keyword evidence="6" id="KW-1185">Reference proteome</keyword>
<dbReference type="AlphaFoldDB" id="A0AAV7X4C7"/>
<dbReference type="Gene3D" id="3.40.140.10">
    <property type="entry name" value="Cytidine Deaminase, domain 2"/>
    <property type="match status" value="1"/>
</dbReference>
<dbReference type="GO" id="GO:0008033">
    <property type="term" value="P:tRNA processing"/>
    <property type="evidence" value="ECO:0007669"/>
    <property type="project" value="UniProtKB-KW"/>
</dbReference>
<dbReference type="Pfam" id="PF00383">
    <property type="entry name" value="dCMP_cyt_deam_1"/>
    <property type="match status" value="1"/>
</dbReference>
<dbReference type="SUPFAM" id="SSF53927">
    <property type="entry name" value="Cytidine deaminase-like"/>
    <property type="match status" value="1"/>
</dbReference>
<dbReference type="Proteomes" id="UP001075354">
    <property type="component" value="Chromosome 16"/>
</dbReference>
<feature type="domain" description="CMP/dCMP-type deaminase" evidence="4">
    <location>
        <begin position="170"/>
        <end position="328"/>
    </location>
</feature>
<dbReference type="PANTHER" id="PTHR11079">
    <property type="entry name" value="CYTOSINE DEAMINASE FAMILY MEMBER"/>
    <property type="match status" value="1"/>
</dbReference>
<keyword evidence="1" id="KW-0819">tRNA processing</keyword>
<evidence type="ECO:0000259" key="4">
    <source>
        <dbReference type="PROSITE" id="PS51747"/>
    </source>
</evidence>
<accession>A0AAV7X4C7</accession>
<evidence type="ECO:0000313" key="6">
    <source>
        <dbReference type="Proteomes" id="UP001075354"/>
    </source>
</evidence>
<sequence length="333" mass="35959">MPGERKRPRLEAGVGEGAGAGIRAVLPDELLADVALVRAYAGVIGDPKHTSRIIRALNDVHPIPELHHLKRVRRRPPPSETPSGTPSKPQFEVLLALESEYPTGAACLQALVAAGLDAQGLDGDVLTVPVPGAPPRTRAQFTAANVHWTCNFHEDAGLERLLAGRMFAEDDGRRHREWAARAAARAGAVVVDPVRNALVAEAGDARHRHPLRHAAMNAVDLVAWTQGAGAWEVLDGDVYDDDLPDKPPPVGTVRNRQDGDGDDRPVGPYLCTGYDVYLAREPCTMCAMALVHSRVKRVFYAAASAAGILGTRAKLHAVRALNHHYQVFQVRTH</sequence>
<dbReference type="InterPro" id="IPR016193">
    <property type="entry name" value="Cytidine_deaminase-like"/>
</dbReference>
<reference evidence="5" key="1">
    <citation type="submission" date="2022-12" db="EMBL/GenBank/DDBJ databases">
        <title>Chromosome-level genome assembly of the bean flower thrips Megalurothrips usitatus.</title>
        <authorList>
            <person name="Ma L."/>
            <person name="Liu Q."/>
            <person name="Li H."/>
            <person name="Cai W."/>
        </authorList>
    </citation>
    <scope>NUCLEOTIDE SEQUENCE</scope>
    <source>
        <strain evidence="5">Cailab_2022a</strain>
    </source>
</reference>
<dbReference type="PROSITE" id="PS51747">
    <property type="entry name" value="CYT_DCMP_DEAMINASES_2"/>
    <property type="match status" value="1"/>
</dbReference>
<evidence type="ECO:0000256" key="3">
    <source>
        <dbReference type="SAM" id="MobiDB-lite"/>
    </source>
</evidence>
<dbReference type="EMBL" id="JAPTSV010000016">
    <property type="protein sequence ID" value="KAJ1519633.1"/>
    <property type="molecule type" value="Genomic_DNA"/>
</dbReference>
<evidence type="ECO:0000256" key="2">
    <source>
        <dbReference type="ARBA" id="ARBA00038160"/>
    </source>
</evidence>